<dbReference type="AlphaFoldDB" id="A0A0F0IK45"/>
<sequence length="134" mass="14443">MDSRVQIPGNSNNHANNNMSTTQQALLTTSPQPHNPLSLAPKQPIPTSGASIHERSTSHHPHTQPTEYSQQQLSQLPEANGQQQNALESYPHQVSGSGGPTATAPFLRDFSLVAEAAKRAQMSVVMRDLEAVTL</sequence>
<dbReference type="Proteomes" id="UP000033540">
    <property type="component" value="Unassembled WGS sequence"/>
</dbReference>
<feature type="compositionally biased region" description="Polar residues" evidence="1">
    <location>
        <begin position="19"/>
        <end position="32"/>
    </location>
</feature>
<proteinExistence type="predicted"/>
<protein>
    <submittedName>
        <fullName evidence="2">Uncharacterized protein</fullName>
    </submittedName>
</protein>
<evidence type="ECO:0000313" key="3">
    <source>
        <dbReference type="Proteomes" id="UP000033540"/>
    </source>
</evidence>
<feature type="region of interest" description="Disordered" evidence="1">
    <location>
        <begin position="1"/>
        <end position="104"/>
    </location>
</feature>
<dbReference type="OrthoDB" id="4157208at2759"/>
<organism evidence="2 3">
    <name type="scientific">Aspergillus parasiticus (strain ATCC 56775 / NRRL 5862 / SRRC 143 / SU-1)</name>
    <dbReference type="NCBI Taxonomy" id="1403190"/>
    <lineage>
        <taxon>Eukaryota</taxon>
        <taxon>Fungi</taxon>
        <taxon>Dikarya</taxon>
        <taxon>Ascomycota</taxon>
        <taxon>Pezizomycotina</taxon>
        <taxon>Eurotiomycetes</taxon>
        <taxon>Eurotiomycetidae</taxon>
        <taxon>Eurotiales</taxon>
        <taxon>Aspergillaceae</taxon>
        <taxon>Aspergillus</taxon>
        <taxon>Aspergillus subgen. Circumdati</taxon>
    </lineage>
</organism>
<evidence type="ECO:0000313" key="2">
    <source>
        <dbReference type="EMBL" id="KJK66258.1"/>
    </source>
</evidence>
<dbReference type="EMBL" id="JZEE01000312">
    <property type="protein sequence ID" value="KJK66258.1"/>
    <property type="molecule type" value="Genomic_DNA"/>
</dbReference>
<feature type="compositionally biased region" description="Polar residues" evidence="1">
    <location>
        <begin position="63"/>
        <end position="95"/>
    </location>
</feature>
<accession>A0A0F0IK45</accession>
<reference evidence="2 3" key="1">
    <citation type="submission" date="2015-02" db="EMBL/GenBank/DDBJ databases">
        <title>Draft genome sequence of Aspergillus parasiticus SU-1.</title>
        <authorList>
            <person name="Yu J."/>
            <person name="Fedorova N."/>
            <person name="Yin Y."/>
            <person name="Losada L."/>
            <person name="Zafar N."/>
            <person name="Taujale R."/>
            <person name="Ehrlich K.C."/>
            <person name="Bhatnagar D."/>
            <person name="Cleveland T.E."/>
            <person name="Bennett J.W."/>
            <person name="Nierman W.C."/>
        </authorList>
    </citation>
    <scope>NUCLEOTIDE SEQUENCE [LARGE SCALE GENOMIC DNA]</scope>
    <source>
        <strain evidence="3">ATCC 56775 / NRRL 5862 / SRRC 143 / SU-1</strain>
    </source>
</reference>
<name>A0A0F0IK45_ASPPU</name>
<comment type="caution">
    <text evidence="2">The sequence shown here is derived from an EMBL/GenBank/DDBJ whole genome shotgun (WGS) entry which is preliminary data.</text>
</comment>
<evidence type="ECO:0000256" key="1">
    <source>
        <dbReference type="SAM" id="MobiDB-lite"/>
    </source>
</evidence>
<gene>
    <name evidence="2" type="ORF">P875_00021603</name>
</gene>